<sequence>MFCISEPFTLCASHTEHHRRALCGKQSVWGCFTNTTSWFGRNRGVRNSAFLAGAADAFNSRSKARNLSRRASLSMKLPMSCRADTIGSKRCLVIGGTRFSGVYLAKVLGDLGHEVVLYNRGSKPLQRVPNEPEGEFAARAAMSSTIIGDRTKPDEVKEKLASENFDAIFDMNGRELEDTRPFAELFAGKIDHYVYMSSAGVYLQSPVLPHIEGDACDPKSRHLGKLQTEEFLDSHGLPWTAIRPTYIYGPSNYNPIEEWFFARIAEDRPIPIPGDGTYMTGLGHVADLANAFAAVLGNPRAVGKVYNIQDRKSVTYNGIAKMCALAMGRDPESIRIVHYDPNRVDIGKAKAFPFRLQHFFTSVNRALRELDWDVDFDLLDGLRDSYHNDFLPKKQAGKLQVDFKTDDLILSQVS</sequence>
<gene>
    <name evidence="2" type="ORF">CYME_CMH047C</name>
</gene>
<reference evidence="2 3" key="1">
    <citation type="journal article" date="2004" name="Nature">
        <title>Genome sequence of the ultrasmall unicellular red alga Cyanidioschyzon merolae 10D.</title>
        <authorList>
            <person name="Matsuzaki M."/>
            <person name="Misumi O."/>
            <person name="Shin-i T."/>
            <person name="Maruyama S."/>
            <person name="Takahara M."/>
            <person name="Miyagishima S."/>
            <person name="Mori T."/>
            <person name="Nishida K."/>
            <person name="Yagisawa F."/>
            <person name="Nishida K."/>
            <person name="Yoshida Y."/>
            <person name="Nishimura Y."/>
            <person name="Nakao S."/>
            <person name="Kobayashi T."/>
            <person name="Momoyama Y."/>
            <person name="Higashiyama T."/>
            <person name="Minoda A."/>
            <person name="Sano M."/>
            <person name="Nomoto H."/>
            <person name="Oishi K."/>
            <person name="Hayashi H."/>
            <person name="Ohta F."/>
            <person name="Nishizaka S."/>
            <person name="Haga S."/>
            <person name="Miura S."/>
            <person name="Morishita T."/>
            <person name="Kabeya Y."/>
            <person name="Terasawa K."/>
            <person name="Suzuki Y."/>
            <person name="Ishii Y."/>
            <person name="Asakawa S."/>
            <person name="Takano H."/>
            <person name="Ohta N."/>
            <person name="Kuroiwa H."/>
            <person name="Tanaka K."/>
            <person name="Shimizu N."/>
            <person name="Sugano S."/>
            <person name="Sato N."/>
            <person name="Nozaki H."/>
            <person name="Ogasawara N."/>
            <person name="Kohara Y."/>
            <person name="Kuroiwa T."/>
        </authorList>
    </citation>
    <scope>NUCLEOTIDE SEQUENCE [LARGE SCALE GENOMIC DNA]</scope>
    <source>
        <strain evidence="2 3">10D</strain>
    </source>
</reference>
<dbReference type="Proteomes" id="UP000007014">
    <property type="component" value="Chromosome 8"/>
</dbReference>
<dbReference type="OrthoDB" id="419598at2759"/>
<evidence type="ECO:0000313" key="3">
    <source>
        <dbReference type="Proteomes" id="UP000007014"/>
    </source>
</evidence>
<dbReference type="CDD" id="cd05265">
    <property type="entry name" value="SDR_a1"/>
    <property type="match status" value="1"/>
</dbReference>
<dbReference type="Gene3D" id="3.40.50.720">
    <property type="entry name" value="NAD(P)-binding Rossmann-like Domain"/>
    <property type="match status" value="1"/>
</dbReference>
<reference evidence="2 3" key="2">
    <citation type="journal article" date="2007" name="BMC Biol.">
        <title>A 100%-complete sequence reveals unusually simple genomic features in the hot-spring red alga Cyanidioschyzon merolae.</title>
        <authorList>
            <person name="Nozaki H."/>
            <person name="Takano H."/>
            <person name="Misumi O."/>
            <person name="Terasawa K."/>
            <person name="Matsuzaki M."/>
            <person name="Maruyama S."/>
            <person name="Nishida K."/>
            <person name="Yagisawa F."/>
            <person name="Yoshida Y."/>
            <person name="Fujiwara T."/>
            <person name="Takio S."/>
            <person name="Tamura K."/>
            <person name="Chung S.J."/>
            <person name="Nakamura S."/>
            <person name="Kuroiwa H."/>
            <person name="Tanaka K."/>
            <person name="Sato N."/>
            <person name="Kuroiwa T."/>
        </authorList>
    </citation>
    <scope>NUCLEOTIDE SEQUENCE [LARGE SCALE GENOMIC DNA]</scope>
    <source>
        <strain evidence="2 3">10D</strain>
    </source>
</reference>
<dbReference type="eggNOG" id="ENOG502QPZ0">
    <property type="taxonomic scope" value="Eukaryota"/>
</dbReference>
<dbReference type="HOGENOM" id="CLU_050934_0_1_1"/>
<dbReference type="AlphaFoldDB" id="M1UQF3"/>
<dbReference type="STRING" id="280699.M1UQF3"/>
<dbReference type="Pfam" id="PF01370">
    <property type="entry name" value="Epimerase"/>
    <property type="match status" value="1"/>
</dbReference>
<evidence type="ECO:0000313" key="2">
    <source>
        <dbReference type="EMBL" id="BAM79746.1"/>
    </source>
</evidence>
<dbReference type="GeneID" id="16993381"/>
<accession>M1UQF3</accession>
<proteinExistence type="predicted"/>
<dbReference type="GO" id="GO:0005996">
    <property type="term" value="P:monosaccharide metabolic process"/>
    <property type="evidence" value="ECO:0007669"/>
    <property type="project" value="TreeGrafter"/>
</dbReference>
<dbReference type="KEGG" id="cme:CYME_CMH047C"/>
<dbReference type="SUPFAM" id="SSF51735">
    <property type="entry name" value="NAD(P)-binding Rossmann-fold domains"/>
    <property type="match status" value="1"/>
</dbReference>
<dbReference type="GO" id="GO:0005829">
    <property type="term" value="C:cytosol"/>
    <property type="evidence" value="ECO:0007669"/>
    <property type="project" value="TreeGrafter"/>
</dbReference>
<protein>
    <submittedName>
        <fullName evidence="2">Similar to mRNA binding protein CSP41</fullName>
    </submittedName>
</protein>
<feature type="domain" description="NAD-dependent epimerase/dehydratase" evidence="1">
    <location>
        <begin position="92"/>
        <end position="308"/>
    </location>
</feature>
<evidence type="ECO:0000259" key="1">
    <source>
        <dbReference type="Pfam" id="PF01370"/>
    </source>
</evidence>
<dbReference type="GO" id="GO:0003978">
    <property type="term" value="F:UDP-glucose 4-epimerase activity"/>
    <property type="evidence" value="ECO:0007669"/>
    <property type="project" value="TreeGrafter"/>
</dbReference>
<dbReference type="PANTHER" id="PTHR43725">
    <property type="entry name" value="UDP-GLUCOSE 4-EPIMERASE"/>
    <property type="match status" value="1"/>
</dbReference>
<dbReference type="PANTHER" id="PTHR43725:SF8">
    <property type="entry name" value="CHLOROPLAST STEM-LOOP BINDING PROTEIN OF 41 KDA B, CHLOROPLASTIC"/>
    <property type="match status" value="1"/>
</dbReference>
<dbReference type="EMBL" id="AP006490">
    <property type="protein sequence ID" value="BAM79746.1"/>
    <property type="molecule type" value="Genomic_DNA"/>
</dbReference>
<dbReference type="InterPro" id="IPR001509">
    <property type="entry name" value="Epimerase_deHydtase"/>
</dbReference>
<organism evidence="2 3">
    <name type="scientific">Cyanidioschyzon merolae (strain NIES-3377 / 10D)</name>
    <name type="common">Unicellular red alga</name>
    <dbReference type="NCBI Taxonomy" id="280699"/>
    <lineage>
        <taxon>Eukaryota</taxon>
        <taxon>Rhodophyta</taxon>
        <taxon>Bangiophyceae</taxon>
        <taxon>Cyanidiales</taxon>
        <taxon>Cyanidiaceae</taxon>
        <taxon>Cyanidioschyzon</taxon>
    </lineage>
</organism>
<name>M1UQF3_CYAM1</name>
<dbReference type="RefSeq" id="XP_005536032.1">
    <property type="nucleotide sequence ID" value="XM_005535975.1"/>
</dbReference>
<dbReference type="Gramene" id="CMH047CT">
    <property type="protein sequence ID" value="CMH047CT"/>
    <property type="gene ID" value="CMH047C"/>
</dbReference>
<keyword evidence="3" id="KW-1185">Reference proteome</keyword>
<dbReference type="InterPro" id="IPR036291">
    <property type="entry name" value="NAD(P)-bd_dom_sf"/>
</dbReference>
<dbReference type="OMA" id="HFVYMSS"/>